<dbReference type="SUPFAM" id="SSF50998">
    <property type="entry name" value="Quinoprotein alcohol dehydrogenase-like"/>
    <property type="match status" value="1"/>
</dbReference>
<dbReference type="RefSeq" id="WP_343841438.1">
    <property type="nucleotide sequence ID" value="NZ_BAAAEI010000003.1"/>
</dbReference>
<accession>A0ABN0WPU2</accession>
<comment type="caution">
    <text evidence="1">The sequence shown here is derived from an EMBL/GenBank/DDBJ whole genome shotgun (WGS) entry which is preliminary data.</text>
</comment>
<dbReference type="InterPro" id="IPR011047">
    <property type="entry name" value="Quinoprotein_ADH-like_sf"/>
</dbReference>
<gene>
    <name evidence="1" type="ORF">GCM10009092_05380</name>
</gene>
<keyword evidence="2" id="KW-1185">Reference proteome</keyword>
<organism evidence="1 2">
    <name type="scientific">Bowmanella denitrificans</name>
    <dbReference type="NCBI Taxonomy" id="366582"/>
    <lineage>
        <taxon>Bacteria</taxon>
        <taxon>Pseudomonadati</taxon>
        <taxon>Pseudomonadota</taxon>
        <taxon>Gammaproteobacteria</taxon>
        <taxon>Alteromonadales</taxon>
        <taxon>Alteromonadaceae</taxon>
        <taxon>Bowmanella</taxon>
    </lineage>
</organism>
<evidence type="ECO:0000313" key="1">
    <source>
        <dbReference type="EMBL" id="GAA0343706.1"/>
    </source>
</evidence>
<sequence length="390" mass="41868">MEISAQPQWTAEPQSGYQINSTAISANGKVCVLGTSQEYGNGDFSVFCYNSNGVMQWQDKIGEDIYQGVYWVAVSGNGNYAAAGGTLSHEGTDTGFLYAYDSVTGKRLLELQTQSRVNQVALSDSGETLVAVAGNQLLLCVLQNGQYQMVDQYSYADQYCQSCQLSADGSVAVVATTRNYDVTQGPAGTVAQFSIIGSKLQTPALYQAQASLQRVAISYDGTWWAAASHNGQALAFSIEQPDTPAWQYQPDGLDLSVAYAIAIQKGVDGQVYLVCGANLHEQSHGCLYAVTSSATLPATPTPMWQKNTQYDPNPGVNMDRQAIYVTATDGQPEQSGQETPGNFYLIDVQSGITCWQVPTSLMNWPMAISTDASAIFGASDNGLAYYWSAS</sequence>
<dbReference type="Proteomes" id="UP001501757">
    <property type="component" value="Unassembled WGS sequence"/>
</dbReference>
<proteinExistence type="predicted"/>
<dbReference type="Gene3D" id="2.130.10.10">
    <property type="entry name" value="YVTN repeat-like/Quinoprotein amine dehydrogenase"/>
    <property type="match status" value="2"/>
</dbReference>
<reference evidence="1 2" key="1">
    <citation type="journal article" date="2019" name="Int. J. Syst. Evol. Microbiol.">
        <title>The Global Catalogue of Microorganisms (GCM) 10K type strain sequencing project: providing services to taxonomists for standard genome sequencing and annotation.</title>
        <authorList>
            <consortium name="The Broad Institute Genomics Platform"/>
            <consortium name="The Broad Institute Genome Sequencing Center for Infectious Disease"/>
            <person name="Wu L."/>
            <person name="Ma J."/>
        </authorList>
    </citation>
    <scope>NUCLEOTIDE SEQUENCE [LARGE SCALE GENOMIC DNA]</scope>
    <source>
        <strain evidence="1 2">JCM 13378</strain>
    </source>
</reference>
<name>A0ABN0WPU2_9ALTE</name>
<protein>
    <submittedName>
        <fullName evidence="1">Uncharacterized protein</fullName>
    </submittedName>
</protein>
<dbReference type="EMBL" id="BAAAEI010000003">
    <property type="protein sequence ID" value="GAA0343706.1"/>
    <property type="molecule type" value="Genomic_DNA"/>
</dbReference>
<dbReference type="InterPro" id="IPR015943">
    <property type="entry name" value="WD40/YVTN_repeat-like_dom_sf"/>
</dbReference>
<evidence type="ECO:0000313" key="2">
    <source>
        <dbReference type="Proteomes" id="UP001501757"/>
    </source>
</evidence>